<dbReference type="Gene3D" id="3.40.50.150">
    <property type="entry name" value="Vaccinia Virus protein VP39"/>
    <property type="match status" value="1"/>
</dbReference>
<dbReference type="GO" id="GO:0003677">
    <property type="term" value="F:DNA binding"/>
    <property type="evidence" value="ECO:0007669"/>
    <property type="project" value="InterPro"/>
</dbReference>
<dbReference type="InterPro" id="IPR052916">
    <property type="entry name" value="Type-I_RE_MTase_Subunit"/>
</dbReference>
<dbReference type="Pfam" id="PF13588">
    <property type="entry name" value="HSDR_N_2"/>
    <property type="match status" value="1"/>
</dbReference>
<keyword evidence="3" id="KW-0808">Transferase</keyword>
<protein>
    <submittedName>
        <fullName evidence="3">N-6 DNA methylase</fullName>
    </submittedName>
</protein>
<feature type="domain" description="Type I restriction enzyme R protein N-terminal" evidence="2">
    <location>
        <begin position="30"/>
        <end position="154"/>
    </location>
</feature>
<feature type="domain" description="DNA methylase adenine-specific" evidence="1">
    <location>
        <begin position="292"/>
        <end position="575"/>
    </location>
</feature>
<dbReference type="PANTHER" id="PTHR42998">
    <property type="entry name" value="TYPE I RESTRICTION ENZYME HINDVIIP M PROTEIN-RELATED"/>
    <property type="match status" value="1"/>
</dbReference>
<evidence type="ECO:0000313" key="3">
    <source>
        <dbReference type="EMBL" id="WYF45812.1"/>
    </source>
</evidence>
<dbReference type="Pfam" id="PF02384">
    <property type="entry name" value="N6_Mtase"/>
    <property type="match status" value="1"/>
</dbReference>
<dbReference type="InterPro" id="IPR029063">
    <property type="entry name" value="SAM-dependent_MTases_sf"/>
</dbReference>
<evidence type="ECO:0000259" key="2">
    <source>
        <dbReference type="Pfam" id="PF13588"/>
    </source>
</evidence>
<accession>A0AAU6Q699</accession>
<dbReference type="PRINTS" id="PR00507">
    <property type="entry name" value="N12N6MTFRASE"/>
</dbReference>
<reference evidence="3" key="1">
    <citation type="submission" date="2024-03" db="EMBL/GenBank/DDBJ databases">
        <title>Deinococcus weizhi sp. nov., isolated from human skin.</title>
        <authorList>
            <person name="Wei Z."/>
            <person name="Tian F."/>
            <person name="Yang C."/>
            <person name="Xin L.T."/>
            <person name="Wen Z.J."/>
            <person name="Lan K.C."/>
            <person name="Yu L."/>
            <person name="Zhe W."/>
            <person name="Dan F.D."/>
            <person name="Jun W."/>
            <person name="Rui Z."/>
            <person name="Yong X.J."/>
            <person name="Ting Y."/>
            <person name="Wei X."/>
            <person name="Xu Z.G."/>
            <person name="Xin Z."/>
            <person name="Dong F.G."/>
            <person name="Ni X.M."/>
            <person name="Zheng M.G."/>
            <person name="Chun Y."/>
            <person name="Qian W.X."/>
        </authorList>
    </citation>
    <scope>NUCLEOTIDE SEQUENCE</scope>
    <source>
        <strain evidence="3">VB142</strain>
    </source>
</reference>
<proteinExistence type="predicted"/>
<dbReference type="RefSeq" id="WP_339097139.1">
    <property type="nucleotide sequence ID" value="NZ_CP149782.1"/>
</dbReference>
<dbReference type="GO" id="GO:0008170">
    <property type="term" value="F:N-methyltransferase activity"/>
    <property type="evidence" value="ECO:0007669"/>
    <property type="project" value="InterPro"/>
</dbReference>
<evidence type="ECO:0000259" key="1">
    <source>
        <dbReference type="Pfam" id="PF02384"/>
    </source>
</evidence>
<dbReference type="NCBIfam" id="NF047738">
    <property type="entry name" value="antiphage_MADS2"/>
    <property type="match status" value="1"/>
</dbReference>
<sequence>MTTQDATLTLPDGMIFDYITNKPVKDSAKEQVRQRTAHAIPKEFGISLADMAIDFPITVGGRKKKADIVVFSHGQEHKLENVQRIILVKPEPTRKSAAGLRSHDQAEGDLRELEEMMAATPNARYGMWTNGTELFFLERYSTKFEERFEPIADWPMGDESLSDQNFASIQRLRRADAEMLRTTFRRCHNFIHGNEGMPKDAAFWQFLYLIFAKMQDERAPRTARRFFADPREPYDAAGQQKIRERVLPLFNAVKKDHPEIFKGDEQITLSDRALSFMVSELGKYEFTRAEIDAKGAAYQEIVGTNLRGDRGQYFTPRGPIKLMVEMLDPQPNEKVLDPANGTGGFLVATLNHIRKMFEEGHDPSQTEDQRAVETQLAEYASKNLFGADFDPFLVRATIMNVVMSSSGEVRPNIYNINSLEFPEGHLSGTAEANKHIPLGSIDVLMANPPFGSDIPITDKNILQHYDLAYQWRKQDDGSFMNTGNLQSSVAPEVLFVERCIKWVKPGGRLGLVLPDGILGNPGDEYIRWWIMQHAYVLASVDLPVETFIVEANVNILTSLLLLRRKTEAERNTEMFSPTPYEYPVFMAVAEKVGFDRRGNTLYKRQPDGEEIVEEYEEQQEVRIAGVTESRIVKRRRKLLDDDLPVIGEKYREFRALHPMPSALDEA</sequence>
<dbReference type="InterPro" id="IPR003356">
    <property type="entry name" value="DNA_methylase_A-5"/>
</dbReference>
<dbReference type="GO" id="GO:0032259">
    <property type="term" value="P:methylation"/>
    <property type="evidence" value="ECO:0007669"/>
    <property type="project" value="UniProtKB-KW"/>
</dbReference>
<organism evidence="3">
    <name type="scientific">Deinococcus sp. VB142</name>
    <dbReference type="NCBI Taxonomy" id="3112952"/>
    <lineage>
        <taxon>Bacteria</taxon>
        <taxon>Thermotogati</taxon>
        <taxon>Deinococcota</taxon>
        <taxon>Deinococci</taxon>
        <taxon>Deinococcales</taxon>
        <taxon>Deinococcaceae</taxon>
        <taxon>Deinococcus</taxon>
    </lineage>
</organism>
<dbReference type="EMBL" id="CP149782">
    <property type="protein sequence ID" value="WYF45812.1"/>
    <property type="molecule type" value="Genomic_DNA"/>
</dbReference>
<dbReference type="InterPro" id="IPR029464">
    <property type="entry name" value="HSDR_N"/>
</dbReference>
<dbReference type="SUPFAM" id="SSF53335">
    <property type="entry name" value="S-adenosyl-L-methionine-dependent methyltransferases"/>
    <property type="match status" value="1"/>
</dbReference>
<dbReference type="REBASE" id="815590">
    <property type="entry name" value="M.DspVB142ORF6785P"/>
</dbReference>
<gene>
    <name evidence="3" type="ORF">WDJ50_06785</name>
</gene>
<keyword evidence="3" id="KW-0489">Methyltransferase</keyword>
<dbReference type="PANTHER" id="PTHR42998:SF1">
    <property type="entry name" value="TYPE I RESTRICTION ENZYME HINDI METHYLASE SUBUNIT"/>
    <property type="match status" value="1"/>
</dbReference>
<dbReference type="AlphaFoldDB" id="A0AAU6Q699"/>
<name>A0AAU6Q699_9DEIO</name>